<keyword evidence="3" id="KW-1185">Reference proteome</keyword>
<dbReference type="InterPro" id="IPR037185">
    <property type="entry name" value="EmrE-like"/>
</dbReference>
<proteinExistence type="predicted"/>
<dbReference type="RefSeq" id="WP_147655735.1">
    <property type="nucleotide sequence ID" value="NZ_BMFM01000001.1"/>
</dbReference>
<dbReference type="Proteomes" id="UP000321062">
    <property type="component" value="Chromosome"/>
</dbReference>
<gene>
    <name evidence="2" type="ORF">FNA67_08415</name>
</gene>
<accession>A0A5B9DNC3</accession>
<organism evidence="2 3">
    <name type="scientific">Paradevosia tibetensis</name>
    <dbReference type="NCBI Taxonomy" id="1447062"/>
    <lineage>
        <taxon>Bacteria</taxon>
        <taxon>Pseudomonadati</taxon>
        <taxon>Pseudomonadota</taxon>
        <taxon>Alphaproteobacteria</taxon>
        <taxon>Hyphomicrobiales</taxon>
        <taxon>Devosiaceae</taxon>
        <taxon>Paradevosia</taxon>
    </lineage>
</organism>
<protein>
    <submittedName>
        <fullName evidence="2">EamA family transporter</fullName>
    </submittedName>
</protein>
<evidence type="ECO:0000313" key="2">
    <source>
        <dbReference type="EMBL" id="QEE20199.1"/>
    </source>
</evidence>
<evidence type="ECO:0000259" key="1">
    <source>
        <dbReference type="Pfam" id="PF00892"/>
    </source>
</evidence>
<dbReference type="Pfam" id="PF00892">
    <property type="entry name" value="EamA"/>
    <property type="match status" value="1"/>
</dbReference>
<dbReference type="EMBL" id="CP041690">
    <property type="protein sequence ID" value="QEE20199.1"/>
    <property type="molecule type" value="Genomic_DNA"/>
</dbReference>
<name>A0A5B9DNC3_9HYPH</name>
<dbReference type="KEGG" id="yti:FNA67_08415"/>
<dbReference type="GO" id="GO:0016020">
    <property type="term" value="C:membrane"/>
    <property type="evidence" value="ECO:0007669"/>
    <property type="project" value="InterPro"/>
</dbReference>
<dbReference type="AlphaFoldDB" id="A0A5B9DNC3"/>
<reference evidence="2 3" key="1">
    <citation type="journal article" date="2015" name="Int. J. Syst. Evol. Microbiol.">
        <title>Youhaiella tibetensis gen. nov., sp. nov., isolated from subsurface sediment.</title>
        <authorList>
            <person name="Wang Y.X."/>
            <person name="Huang F.Q."/>
            <person name="Nogi Y."/>
            <person name="Pang S.J."/>
            <person name="Wang P.K."/>
            <person name="Lv J."/>
        </authorList>
    </citation>
    <scope>NUCLEOTIDE SEQUENCE [LARGE SCALE GENOMIC DNA]</scope>
    <source>
        <strain evidence="3">fig4</strain>
    </source>
</reference>
<evidence type="ECO:0000313" key="3">
    <source>
        <dbReference type="Proteomes" id="UP000321062"/>
    </source>
</evidence>
<dbReference type="Gene3D" id="1.10.3730.20">
    <property type="match status" value="1"/>
</dbReference>
<dbReference type="OrthoDB" id="8277066at2"/>
<feature type="domain" description="EamA" evidence="1">
    <location>
        <begin position="59"/>
        <end position="115"/>
    </location>
</feature>
<dbReference type="SUPFAM" id="SSF103481">
    <property type="entry name" value="Multidrug resistance efflux transporter EmrE"/>
    <property type="match status" value="1"/>
</dbReference>
<dbReference type="InterPro" id="IPR000620">
    <property type="entry name" value="EamA_dom"/>
</dbReference>
<sequence>MPIPRTGQSKTVKTLGALDILVNNCLSPSVDGIRHLIGWLVSLACTGLVRAGHARARELALVLGLAHAQGSVAAAFMGAMAASALALSYLLLGEPFRWVHLLGFGIVFASVLLISQEHASE</sequence>